<dbReference type="InterPro" id="IPR002999">
    <property type="entry name" value="Tudor"/>
</dbReference>
<dbReference type="CDD" id="cd20412">
    <property type="entry name" value="Tudor_TDRD2"/>
    <property type="match status" value="1"/>
</dbReference>
<dbReference type="InterPro" id="IPR036612">
    <property type="entry name" value="KH_dom_type_1_sf"/>
</dbReference>
<accession>A0A3Q4I8F5</accession>
<dbReference type="PANTHER" id="PTHR22948:SF18">
    <property type="entry name" value="TUDOR AND KH DOMAIN-CONTAINING PROTEIN"/>
    <property type="match status" value="1"/>
</dbReference>
<sequence length="537" mass="59188">MDAVKEGHKTSLSSGKIVALAAGLSVGATLGYIIYRHINDQGPNTEVSKMTLPIEVYRNMYRCQATFLDMVTEKSGAQVRVMSDSGDHECKTTVCFLLQGSKEQVLLARCVLENLLTECELVSEILEVPQSSFGRIIGRGGESLKQITRTTGAKVACSKEPAHGVRAKGMVTITGTRQEVKKAQDMILEKVTEDVMVRTTISQSSARRQKRGHIVVSQKSNGTETEPLLYLNNNSPFSHIEENALVFANGTTGEPETFFDQVGESKIKTASKKEGSTTTKTFSEVSKFEIASPDLSFQPDEHLEVYVSASENPNHFWIQILGVRSIQLDKLTEEMNHFYNNGNSTRVDTIVVGDIVAAPYRDHGTWNRARVLGVLGSGLVDLYYVDFGDNGELPRSSLRRMRSDFLSLPFQAIECSLAGVKPKGGVWTEEALDQFERLTYCASWRPLQAKLCSYSHSEISSWPSVKLYDNSEGKAVDVGEELIRLGYAVIFHEDLNGKKEGCNLGCLQMMLVMFPSCTSEAASISGSVDDVVEDELL</sequence>
<evidence type="ECO:0000313" key="4">
    <source>
        <dbReference type="Ensembl" id="ENSNBRP00000031351.1"/>
    </source>
</evidence>
<reference evidence="4" key="2">
    <citation type="submission" date="2025-09" db="UniProtKB">
        <authorList>
            <consortium name="Ensembl"/>
        </authorList>
    </citation>
    <scope>IDENTIFICATION</scope>
</reference>
<dbReference type="Gene3D" id="3.30.310.210">
    <property type="match status" value="1"/>
</dbReference>
<keyword evidence="5" id="KW-1185">Reference proteome</keyword>
<feature type="domain" description="Tudor" evidence="3">
    <location>
        <begin position="349"/>
        <end position="408"/>
    </location>
</feature>
<dbReference type="Proteomes" id="UP000261580">
    <property type="component" value="Unassembled WGS sequence"/>
</dbReference>
<dbReference type="SMART" id="SM00322">
    <property type="entry name" value="KH"/>
    <property type="match status" value="1"/>
</dbReference>
<dbReference type="PANTHER" id="PTHR22948">
    <property type="entry name" value="TUDOR DOMAIN CONTAINING PROTEIN"/>
    <property type="match status" value="1"/>
</dbReference>
<name>A0A3Q4I8F5_NEOBR</name>
<dbReference type="SUPFAM" id="SSF54791">
    <property type="entry name" value="Eukaryotic type KH-domain (KH-domain type I)"/>
    <property type="match status" value="1"/>
</dbReference>
<dbReference type="InterPro" id="IPR035437">
    <property type="entry name" value="SNase_OB-fold_sf"/>
</dbReference>
<evidence type="ECO:0000256" key="2">
    <source>
        <dbReference type="SAM" id="Phobius"/>
    </source>
</evidence>
<evidence type="ECO:0000313" key="5">
    <source>
        <dbReference type="Proteomes" id="UP000261580"/>
    </source>
</evidence>
<dbReference type="InterPro" id="IPR050621">
    <property type="entry name" value="Tudor_domain_containing"/>
</dbReference>
<keyword evidence="2" id="KW-0812">Transmembrane</keyword>
<dbReference type="PROSITE" id="PS50304">
    <property type="entry name" value="TUDOR"/>
    <property type="match status" value="1"/>
</dbReference>
<dbReference type="SMART" id="SM00333">
    <property type="entry name" value="TUDOR"/>
    <property type="match status" value="1"/>
</dbReference>
<evidence type="ECO:0000259" key="3">
    <source>
        <dbReference type="PROSITE" id="PS50304"/>
    </source>
</evidence>
<protein>
    <submittedName>
        <fullName evidence="4">Tudor and KH domain containing</fullName>
    </submittedName>
</protein>
<dbReference type="Bgee" id="ENSNBRG00000023815">
    <property type="expression patterns" value="Expressed in skeletal muscle tissue and 7 other cell types or tissues"/>
</dbReference>
<keyword evidence="2" id="KW-0472">Membrane</keyword>
<feature type="transmembrane region" description="Helical" evidence="2">
    <location>
        <begin position="17"/>
        <end position="35"/>
    </location>
</feature>
<proteinExistence type="predicted"/>
<dbReference type="InterPro" id="IPR004087">
    <property type="entry name" value="KH_dom"/>
</dbReference>
<dbReference type="InterPro" id="IPR004088">
    <property type="entry name" value="KH_dom_type_1"/>
</dbReference>
<dbReference type="GeneTree" id="ENSGT00940000166206"/>
<dbReference type="GO" id="GO:0030719">
    <property type="term" value="P:P granule organization"/>
    <property type="evidence" value="ECO:0007669"/>
    <property type="project" value="TreeGrafter"/>
</dbReference>
<dbReference type="SUPFAM" id="SSF63748">
    <property type="entry name" value="Tudor/PWWP/MBT"/>
    <property type="match status" value="1"/>
</dbReference>
<evidence type="ECO:0000256" key="1">
    <source>
        <dbReference type="PROSITE-ProRule" id="PRU00117"/>
    </source>
</evidence>
<dbReference type="GO" id="GO:0005739">
    <property type="term" value="C:mitochondrion"/>
    <property type="evidence" value="ECO:0007669"/>
    <property type="project" value="UniProtKB-ARBA"/>
</dbReference>
<dbReference type="PROSITE" id="PS50084">
    <property type="entry name" value="KH_TYPE_1"/>
    <property type="match status" value="1"/>
</dbReference>
<dbReference type="Gene3D" id="2.30.30.140">
    <property type="match status" value="1"/>
</dbReference>
<dbReference type="Ensembl" id="ENSNBRT00000032147.1">
    <property type="protein sequence ID" value="ENSNBRP00000031351.1"/>
    <property type="gene ID" value="ENSNBRG00000023815.1"/>
</dbReference>
<dbReference type="Pfam" id="PF00567">
    <property type="entry name" value="TUDOR"/>
    <property type="match status" value="1"/>
</dbReference>
<dbReference type="GO" id="GO:0007283">
    <property type="term" value="P:spermatogenesis"/>
    <property type="evidence" value="ECO:0007669"/>
    <property type="project" value="TreeGrafter"/>
</dbReference>
<keyword evidence="1" id="KW-0694">RNA-binding</keyword>
<dbReference type="Gene3D" id="2.40.50.90">
    <property type="match status" value="1"/>
</dbReference>
<dbReference type="GO" id="GO:0043186">
    <property type="term" value="C:P granule"/>
    <property type="evidence" value="ECO:0007669"/>
    <property type="project" value="TreeGrafter"/>
</dbReference>
<organism evidence="4 5">
    <name type="scientific">Neolamprologus brichardi</name>
    <name type="common">Fairy cichlid</name>
    <name type="synonym">Lamprologus brichardi</name>
    <dbReference type="NCBI Taxonomy" id="32507"/>
    <lineage>
        <taxon>Eukaryota</taxon>
        <taxon>Metazoa</taxon>
        <taxon>Chordata</taxon>
        <taxon>Craniata</taxon>
        <taxon>Vertebrata</taxon>
        <taxon>Euteleostomi</taxon>
        <taxon>Actinopterygii</taxon>
        <taxon>Neopterygii</taxon>
        <taxon>Teleostei</taxon>
        <taxon>Neoteleostei</taxon>
        <taxon>Acanthomorphata</taxon>
        <taxon>Ovalentaria</taxon>
        <taxon>Cichlomorphae</taxon>
        <taxon>Cichliformes</taxon>
        <taxon>Cichlidae</taxon>
        <taxon>African cichlids</taxon>
        <taxon>Pseudocrenilabrinae</taxon>
        <taxon>Lamprologini</taxon>
        <taxon>Neolamprologus</taxon>
    </lineage>
</organism>
<dbReference type="STRING" id="32507.ENSNBRP00000031351"/>
<dbReference type="GO" id="GO:0003723">
    <property type="term" value="F:RNA binding"/>
    <property type="evidence" value="ECO:0007669"/>
    <property type="project" value="UniProtKB-UniRule"/>
</dbReference>
<dbReference type="AlphaFoldDB" id="A0A3Q4I8F5"/>
<dbReference type="GO" id="GO:0034587">
    <property type="term" value="P:piRNA processing"/>
    <property type="evidence" value="ECO:0007669"/>
    <property type="project" value="TreeGrafter"/>
</dbReference>
<dbReference type="OMA" id="NMVQEMT"/>
<reference evidence="4" key="1">
    <citation type="submission" date="2025-08" db="UniProtKB">
        <authorList>
            <consortium name="Ensembl"/>
        </authorList>
    </citation>
    <scope>IDENTIFICATION</scope>
</reference>
<dbReference type="Pfam" id="PF00013">
    <property type="entry name" value="KH_1"/>
    <property type="match status" value="1"/>
</dbReference>
<dbReference type="InterPro" id="IPR047380">
    <property type="entry name" value="TDRD2-like_tudor"/>
</dbReference>
<keyword evidence="2" id="KW-1133">Transmembrane helix</keyword>